<evidence type="ECO:0000313" key="2">
    <source>
        <dbReference type="EMBL" id="CCE66868.1"/>
    </source>
</evidence>
<dbReference type="PATRIC" id="fig|1116213.3.peg.375"/>
<protein>
    <submittedName>
        <fullName evidence="2">Uncharacterized protein</fullName>
    </submittedName>
</protein>
<proteinExistence type="predicted"/>
<dbReference type="EMBL" id="HE613254">
    <property type="protein sequence ID" value="CCE66868.1"/>
    <property type="molecule type" value="Genomic_DNA"/>
</dbReference>
<gene>
    <name evidence="2" type="ORF">MHM_03500</name>
</gene>
<keyword evidence="1" id="KW-0732">Signal</keyword>
<dbReference type="KEGG" id="mhb:MHM_03500"/>
<reference evidence="2" key="1">
    <citation type="submission" date="2011-11" db="EMBL/GenBank/DDBJ databases">
        <title>Complete genome sequence of Candidatus Mycoplasma haemominutum.</title>
        <authorList>
            <person name="Barker E.N."/>
            <person name="Darby A.C."/>
            <person name="Helps C.R."/>
            <person name="Peters I.R."/>
            <person name="Hughes M.A."/>
            <person name="Radford A.D."/>
            <person name="Novacco M."/>
            <person name="Boretti F."/>
            <person name="Hofmann-Lehmann R."/>
            <person name="Tasker S."/>
        </authorList>
    </citation>
    <scope>NUCLEOTIDE SEQUENCE</scope>
    <source>
        <strain evidence="2">Birmingham 1</strain>
    </source>
</reference>
<dbReference type="RefSeq" id="WP_015511733.1">
    <property type="nucleotide sequence ID" value="NC_021007.1"/>
</dbReference>
<accession>G8C3H0</accession>
<feature type="chain" id="PRO_5005682041" evidence="1">
    <location>
        <begin position="22"/>
        <end position="63"/>
    </location>
</feature>
<organism evidence="2">
    <name type="scientific">Candidatus Mycoplasma haematominutum 'Birmingham 1'</name>
    <dbReference type="NCBI Taxonomy" id="1116213"/>
    <lineage>
        <taxon>Bacteria</taxon>
        <taxon>Bacillati</taxon>
        <taxon>Mycoplasmatota</taxon>
        <taxon>Mollicutes</taxon>
        <taxon>Mycoplasmataceae</taxon>
        <taxon>Mycoplasma</taxon>
    </lineage>
</organism>
<reference evidence="2" key="2">
    <citation type="submission" date="2011-11" db="EMBL/GenBank/DDBJ databases">
        <authorList>
            <person name="Barker E."/>
        </authorList>
    </citation>
    <scope>NUCLEOTIDE SEQUENCE</scope>
    <source>
        <strain evidence="2">Birmingham 1</strain>
    </source>
</reference>
<name>G8C3H0_9MOLU</name>
<sequence length="63" mass="6635">MIRNRLRVAIPLALLASGVGGATPNLGAISLPPWSIGGGRQCTSNSEGSICRATKIRARKQKY</sequence>
<evidence type="ECO:0000256" key="1">
    <source>
        <dbReference type="SAM" id="SignalP"/>
    </source>
</evidence>
<feature type="signal peptide" evidence="1">
    <location>
        <begin position="1"/>
        <end position="21"/>
    </location>
</feature>
<dbReference type="AlphaFoldDB" id="G8C3H0"/>
<dbReference type="HOGENOM" id="CLU_2877454_0_0_14"/>